<dbReference type="PIRSF" id="PIRSF001092">
    <property type="entry name" value="Alpha-L-fucosidase"/>
    <property type="match status" value="1"/>
</dbReference>
<dbReference type="Pfam" id="PF01120">
    <property type="entry name" value="Alpha_L_fucos"/>
    <property type="match status" value="1"/>
</dbReference>
<dbReference type="InterPro" id="IPR000933">
    <property type="entry name" value="Glyco_hydro_29"/>
</dbReference>
<evidence type="ECO:0000256" key="1">
    <source>
        <dbReference type="ARBA" id="ARBA00004071"/>
    </source>
</evidence>
<evidence type="ECO:0000256" key="9">
    <source>
        <dbReference type="ARBA" id="ARBA00081661"/>
    </source>
</evidence>
<dbReference type="FunFam" id="3.20.20.80:FF:000027">
    <property type="entry name" value="Alpha-L-fucosidase"/>
    <property type="match status" value="1"/>
</dbReference>
<evidence type="ECO:0000313" key="14">
    <source>
        <dbReference type="Proteomes" id="UP000475862"/>
    </source>
</evidence>
<dbReference type="InterPro" id="IPR016286">
    <property type="entry name" value="FUC_metazoa-typ"/>
</dbReference>
<evidence type="ECO:0000256" key="6">
    <source>
        <dbReference type="ARBA" id="ARBA00023180"/>
    </source>
</evidence>
<dbReference type="PANTHER" id="PTHR10030:SF37">
    <property type="entry name" value="ALPHA-L-FUCOSIDASE-RELATED"/>
    <property type="match status" value="1"/>
</dbReference>
<dbReference type="InterPro" id="IPR031919">
    <property type="entry name" value="Fucosidase_C"/>
</dbReference>
<proteinExistence type="inferred from homology"/>
<feature type="signal peptide" evidence="10">
    <location>
        <begin position="1"/>
        <end position="31"/>
    </location>
</feature>
<dbReference type="EMBL" id="VYZN01000041">
    <property type="protein sequence ID" value="KAE9531541.1"/>
    <property type="molecule type" value="Genomic_DNA"/>
</dbReference>
<comment type="function">
    <text evidence="1">Alpha-L-fucosidase is responsible for hydrolyzing the alpha-1,6-linked fucose joined to the reducing-end N-acetylglucosamine of the carbohydrate moieties of glycoproteins.</text>
</comment>
<evidence type="ECO:0000256" key="4">
    <source>
        <dbReference type="ARBA" id="ARBA00022729"/>
    </source>
</evidence>
<dbReference type="PRINTS" id="PR00741">
    <property type="entry name" value="GLHYDRLASE29"/>
</dbReference>
<gene>
    <name evidence="13" type="ORF">AGLY_010747</name>
</gene>
<dbReference type="GO" id="GO:0005764">
    <property type="term" value="C:lysosome"/>
    <property type="evidence" value="ECO:0007669"/>
    <property type="project" value="TreeGrafter"/>
</dbReference>
<evidence type="ECO:0000256" key="10">
    <source>
        <dbReference type="PIRNR" id="PIRNR001092"/>
    </source>
</evidence>
<protein>
    <recommendedName>
        <fullName evidence="8">Putative alpha-L-fucosidase</fullName>
        <ecNumber evidence="3">3.2.1.51</ecNumber>
    </recommendedName>
    <alternativeName>
        <fullName evidence="9">Alpha-L-fucoside fucohydrolase</fullName>
    </alternativeName>
</protein>
<evidence type="ECO:0000256" key="5">
    <source>
        <dbReference type="ARBA" id="ARBA00022801"/>
    </source>
</evidence>
<dbReference type="AlphaFoldDB" id="A0A6G0TFC0"/>
<sequence>MPNLRRVTDVVFAIAVTAAWISASACGAAASADIQRYEPDWTSLDARPLPAWYDQAKFGVFIHWGVYSVPAFGSEWFWMNWRGKVRIVGRKGANYVNFMTKNYKPGFTYQEFGPQFTAEFFDPMQWASIIKDSGAKYVVLTTKHHEGYTLWPSKKSFGWNSVDVGPHRDLVGDLSRAIRSLNKTRFGVYHSLYEWFNPLWLQDKQSNLTTNTFVTEKVLPELYELVNHYKPEIIWSDGEWEAPDTYWDSLNFLAWLYNDSPVKDTIVVNDRWGGDTLCKHGGFMTCADRYQPGKVISRKWENAMTIDKYSWGYRRNARALDVFSIQNLITQLVETVSFGGNLLLNISPTSDGMIPPLHEERLLQIGQWLSVNGESIFNTNPWLTCQNDTQHPHLWYTRGKNTSTIYSIVLQWPDSNLLNSACLDKLNIESIVMLDTQSKLKWSQKAEGGLLIKLDDKSKTKTDWGWALRVTLNI</sequence>
<name>A0A6G0TFC0_APHGL</name>
<dbReference type="EC" id="3.2.1.51" evidence="3"/>
<dbReference type="Proteomes" id="UP000475862">
    <property type="component" value="Unassembled WGS sequence"/>
</dbReference>
<dbReference type="PANTHER" id="PTHR10030">
    <property type="entry name" value="ALPHA-L-FUCOSIDASE"/>
    <property type="match status" value="1"/>
</dbReference>
<dbReference type="Gene3D" id="3.20.20.80">
    <property type="entry name" value="Glycosidases"/>
    <property type="match status" value="1"/>
</dbReference>
<feature type="domain" description="Glycoside hydrolase family 29 N-terminal" evidence="11">
    <location>
        <begin position="29"/>
        <end position="374"/>
    </location>
</feature>
<keyword evidence="6" id="KW-0325">Glycoprotein</keyword>
<evidence type="ECO:0000256" key="7">
    <source>
        <dbReference type="ARBA" id="ARBA00023295"/>
    </source>
</evidence>
<comment type="caution">
    <text evidence="13">The sequence shown here is derived from an EMBL/GenBank/DDBJ whole genome shotgun (WGS) entry which is preliminary data.</text>
</comment>
<evidence type="ECO:0000313" key="13">
    <source>
        <dbReference type="EMBL" id="KAE9531541.1"/>
    </source>
</evidence>
<dbReference type="PROSITE" id="PS51257">
    <property type="entry name" value="PROKAR_LIPOPROTEIN"/>
    <property type="match status" value="1"/>
</dbReference>
<keyword evidence="14" id="KW-1185">Reference proteome</keyword>
<dbReference type="InterPro" id="IPR017853">
    <property type="entry name" value="GH"/>
</dbReference>
<evidence type="ECO:0000256" key="2">
    <source>
        <dbReference type="ARBA" id="ARBA00007951"/>
    </source>
</evidence>
<dbReference type="GO" id="GO:0004560">
    <property type="term" value="F:alpha-L-fucosidase activity"/>
    <property type="evidence" value="ECO:0007669"/>
    <property type="project" value="UniProtKB-EC"/>
</dbReference>
<feature type="domain" description="Alpha-L-fucosidase C-terminal" evidence="12">
    <location>
        <begin position="386"/>
        <end position="471"/>
    </location>
</feature>
<comment type="similarity">
    <text evidence="2 10">Belongs to the glycosyl hydrolase 29 family.</text>
</comment>
<dbReference type="GO" id="GO:0006004">
    <property type="term" value="P:fucose metabolic process"/>
    <property type="evidence" value="ECO:0007669"/>
    <property type="project" value="InterPro"/>
</dbReference>
<accession>A0A6G0TFC0</accession>
<evidence type="ECO:0000259" key="12">
    <source>
        <dbReference type="Pfam" id="PF16757"/>
    </source>
</evidence>
<organism evidence="13 14">
    <name type="scientific">Aphis glycines</name>
    <name type="common">Soybean aphid</name>
    <dbReference type="NCBI Taxonomy" id="307491"/>
    <lineage>
        <taxon>Eukaryota</taxon>
        <taxon>Metazoa</taxon>
        <taxon>Ecdysozoa</taxon>
        <taxon>Arthropoda</taxon>
        <taxon>Hexapoda</taxon>
        <taxon>Insecta</taxon>
        <taxon>Pterygota</taxon>
        <taxon>Neoptera</taxon>
        <taxon>Paraneoptera</taxon>
        <taxon>Hemiptera</taxon>
        <taxon>Sternorrhyncha</taxon>
        <taxon>Aphidomorpha</taxon>
        <taxon>Aphidoidea</taxon>
        <taxon>Aphididae</taxon>
        <taxon>Aphidini</taxon>
        <taxon>Aphis</taxon>
        <taxon>Aphis</taxon>
    </lineage>
</organism>
<dbReference type="Pfam" id="PF16757">
    <property type="entry name" value="Fucosidase_C"/>
    <property type="match status" value="1"/>
</dbReference>
<dbReference type="SMART" id="SM00812">
    <property type="entry name" value="Alpha_L_fucos"/>
    <property type="match status" value="1"/>
</dbReference>
<dbReference type="SUPFAM" id="SSF51445">
    <property type="entry name" value="(Trans)glycosidases"/>
    <property type="match status" value="1"/>
</dbReference>
<dbReference type="InterPro" id="IPR057739">
    <property type="entry name" value="Glyco_hydro_29_N"/>
</dbReference>
<dbReference type="GO" id="GO:0016139">
    <property type="term" value="P:glycoside catabolic process"/>
    <property type="evidence" value="ECO:0007669"/>
    <property type="project" value="TreeGrafter"/>
</dbReference>
<evidence type="ECO:0000259" key="11">
    <source>
        <dbReference type="Pfam" id="PF01120"/>
    </source>
</evidence>
<keyword evidence="4 10" id="KW-0732">Signal</keyword>
<evidence type="ECO:0000256" key="8">
    <source>
        <dbReference type="ARBA" id="ARBA00074133"/>
    </source>
</evidence>
<keyword evidence="7 10" id="KW-0326">Glycosidase</keyword>
<dbReference type="InterPro" id="IPR013780">
    <property type="entry name" value="Glyco_hydro_b"/>
</dbReference>
<reference evidence="13 14" key="1">
    <citation type="submission" date="2019-08" db="EMBL/GenBank/DDBJ databases">
        <title>The genome of the soybean aphid Biotype 1, its phylome, world population structure and adaptation to the North American continent.</title>
        <authorList>
            <person name="Giordano R."/>
            <person name="Donthu R.K."/>
            <person name="Hernandez A.G."/>
            <person name="Wright C.L."/>
            <person name="Zimin A.V."/>
        </authorList>
    </citation>
    <scope>NUCLEOTIDE SEQUENCE [LARGE SCALE GENOMIC DNA]</scope>
    <source>
        <tissue evidence="13">Whole aphids</tissue>
    </source>
</reference>
<keyword evidence="5 10" id="KW-0378">Hydrolase</keyword>
<dbReference type="OrthoDB" id="6039950at2759"/>
<dbReference type="Gene3D" id="2.60.40.1180">
    <property type="entry name" value="Golgi alpha-mannosidase II"/>
    <property type="match status" value="1"/>
</dbReference>
<feature type="chain" id="PRO_5026416205" description="Putative alpha-L-fucosidase" evidence="10">
    <location>
        <begin position="32"/>
        <end position="474"/>
    </location>
</feature>
<evidence type="ECO:0000256" key="3">
    <source>
        <dbReference type="ARBA" id="ARBA00012662"/>
    </source>
</evidence>